<dbReference type="Proteomes" id="UP000228920">
    <property type="component" value="Unassembled WGS sequence"/>
</dbReference>
<accession>A0A2M7TIZ7</accession>
<evidence type="ECO:0000313" key="1">
    <source>
        <dbReference type="EMBL" id="PIZ46329.1"/>
    </source>
</evidence>
<organism evidence="1 2">
    <name type="scientific">candidate division WWE3 bacterium CG_4_10_14_0_2_um_filter_41_14</name>
    <dbReference type="NCBI Taxonomy" id="1975072"/>
    <lineage>
        <taxon>Bacteria</taxon>
        <taxon>Katanobacteria</taxon>
    </lineage>
</organism>
<protein>
    <submittedName>
        <fullName evidence="1">Uncharacterized protein</fullName>
    </submittedName>
</protein>
<evidence type="ECO:0000313" key="2">
    <source>
        <dbReference type="Proteomes" id="UP000228920"/>
    </source>
</evidence>
<dbReference type="EMBL" id="PFNL01000103">
    <property type="protein sequence ID" value="PIZ46329.1"/>
    <property type="molecule type" value="Genomic_DNA"/>
</dbReference>
<reference evidence="2" key="1">
    <citation type="submission" date="2017-09" db="EMBL/GenBank/DDBJ databases">
        <title>Depth-based differentiation of microbial function through sediment-hosted aquifers and enrichment of novel symbionts in the deep terrestrial subsurface.</title>
        <authorList>
            <person name="Probst A.J."/>
            <person name="Ladd B."/>
            <person name="Jarett J.K."/>
            <person name="Geller-Mcgrath D.E."/>
            <person name="Sieber C.M.K."/>
            <person name="Emerson J.B."/>
            <person name="Anantharaman K."/>
            <person name="Thomas B.C."/>
            <person name="Malmstrom R."/>
            <person name="Stieglmeier M."/>
            <person name="Klingl A."/>
            <person name="Woyke T."/>
            <person name="Ryan C.M."/>
            <person name="Banfield J.F."/>
        </authorList>
    </citation>
    <scope>NUCLEOTIDE SEQUENCE [LARGE SCALE GENOMIC DNA]</scope>
</reference>
<dbReference type="AlphaFoldDB" id="A0A2M7TIZ7"/>
<name>A0A2M7TIZ7_UNCKA</name>
<sequence>MRQKQTRWQRISWRWKSRHFMKEDYFGKIVREFEKVGFSLFDSLQLDSRMFPYMGSGKTNARVTTHIFYKPNKAFLSVFHFYETENPATVGYLCWWELQVLSLLSSDGKRKIVSQLEESMAPWFVRIDSESQGTSIQKFAQLPVSKSCRIPTEWFNCLGRRFIDWAQLSDCAPFETIDVSTITPTRFVGVEALFTQMFTPGGFVQVGLLPKQKEPHNWALYES</sequence>
<gene>
    <name evidence="1" type="ORF">COY32_03490</name>
</gene>
<proteinExistence type="predicted"/>
<comment type="caution">
    <text evidence="1">The sequence shown here is derived from an EMBL/GenBank/DDBJ whole genome shotgun (WGS) entry which is preliminary data.</text>
</comment>